<dbReference type="Proteomes" id="UP000299102">
    <property type="component" value="Unassembled WGS sequence"/>
</dbReference>
<dbReference type="STRING" id="151549.A0A4C1U8A8"/>
<dbReference type="OrthoDB" id="447251at2759"/>
<organism evidence="2 3">
    <name type="scientific">Eumeta variegata</name>
    <name type="common">Bagworm moth</name>
    <name type="synonym">Eumeta japonica</name>
    <dbReference type="NCBI Taxonomy" id="151549"/>
    <lineage>
        <taxon>Eukaryota</taxon>
        <taxon>Metazoa</taxon>
        <taxon>Ecdysozoa</taxon>
        <taxon>Arthropoda</taxon>
        <taxon>Hexapoda</taxon>
        <taxon>Insecta</taxon>
        <taxon>Pterygota</taxon>
        <taxon>Neoptera</taxon>
        <taxon>Endopterygota</taxon>
        <taxon>Lepidoptera</taxon>
        <taxon>Glossata</taxon>
        <taxon>Ditrysia</taxon>
        <taxon>Tineoidea</taxon>
        <taxon>Psychidae</taxon>
        <taxon>Oiketicinae</taxon>
        <taxon>Eumeta</taxon>
    </lineage>
</organism>
<dbReference type="GO" id="GO:0005249">
    <property type="term" value="F:voltage-gated potassium channel activity"/>
    <property type="evidence" value="ECO:0007669"/>
    <property type="project" value="TreeGrafter"/>
</dbReference>
<gene>
    <name evidence="2" type="primary">eag</name>
    <name evidence="2" type="ORF">EVAR_22616_1</name>
</gene>
<proteinExistence type="predicted"/>
<evidence type="ECO:0000313" key="2">
    <source>
        <dbReference type="EMBL" id="GBP22330.1"/>
    </source>
</evidence>
<dbReference type="EMBL" id="BGZK01000138">
    <property type="protein sequence ID" value="GBP22330.1"/>
    <property type="molecule type" value="Genomic_DNA"/>
</dbReference>
<dbReference type="InterPro" id="IPR000014">
    <property type="entry name" value="PAS"/>
</dbReference>
<feature type="domain" description="PAS" evidence="1">
    <location>
        <begin position="122"/>
        <end position="153"/>
    </location>
</feature>
<dbReference type="Gene3D" id="3.30.450.20">
    <property type="entry name" value="PAS domain"/>
    <property type="match status" value="1"/>
</dbReference>
<name>A0A4C1U8A8_EUMVA</name>
<dbReference type="CDD" id="cd00130">
    <property type="entry name" value="PAS"/>
    <property type="match status" value="1"/>
</dbReference>
<comment type="caution">
    <text evidence="2">The sequence shown here is derived from an EMBL/GenBank/DDBJ whole genome shotgun (WGS) entry which is preliminary data.</text>
</comment>
<dbReference type="PROSITE" id="PS50112">
    <property type="entry name" value="PAS"/>
    <property type="match status" value="1"/>
</dbReference>
<evidence type="ECO:0000313" key="3">
    <source>
        <dbReference type="Proteomes" id="UP000299102"/>
    </source>
</evidence>
<dbReference type="GO" id="GO:0008076">
    <property type="term" value="C:voltage-gated potassium channel complex"/>
    <property type="evidence" value="ECO:0007669"/>
    <property type="project" value="TreeGrafter"/>
</dbReference>
<dbReference type="GO" id="GO:0042391">
    <property type="term" value="P:regulation of membrane potential"/>
    <property type="evidence" value="ECO:0007669"/>
    <property type="project" value="TreeGrafter"/>
</dbReference>
<dbReference type="PANTHER" id="PTHR10217:SF435">
    <property type="entry name" value="POTASSIUM VOLTAGE-GATED CHANNEL PROTEIN EAG"/>
    <property type="match status" value="1"/>
</dbReference>
<dbReference type="AlphaFoldDB" id="A0A4C1U8A8"/>
<evidence type="ECO:0000259" key="1">
    <source>
        <dbReference type="PROSITE" id="PS50112"/>
    </source>
</evidence>
<sequence length="298" mass="33763">MHDNITRYNKTVSRMRIVVDVRVRSYVRTAEANDVRQPGKAFAIPCLSSLDKQGVRGLRSADFHAAAEYRAGAPRRRTAHDGARCTLLPSISIIALARPTYRLVAADSSFLLANAQIVDYPIVYCNEAFCKMSGYNRAEVMQKSCRCTFMHGELTDKETAEAWSALDHHLTDHLEILLYKKNPFKKNLPESTFLHLATLIKNIQQNIKQKTFIQLHRKTKTPIVKLNVRFDRCCIDRQSVRLYGACLDRVTPLSARLESWSRPRHCGSGAANDPRRRRDDACQAKAHVLPRRGASSSI</sequence>
<dbReference type="InterPro" id="IPR050818">
    <property type="entry name" value="KCNH_animal-type"/>
</dbReference>
<dbReference type="SUPFAM" id="SSF55785">
    <property type="entry name" value="PYP-like sensor domain (PAS domain)"/>
    <property type="match status" value="1"/>
</dbReference>
<dbReference type="InterPro" id="IPR035965">
    <property type="entry name" value="PAS-like_dom_sf"/>
</dbReference>
<keyword evidence="3" id="KW-1185">Reference proteome</keyword>
<protein>
    <submittedName>
        <fullName evidence="2">Potassium voltage-gated channel protein eag</fullName>
    </submittedName>
</protein>
<reference evidence="2 3" key="1">
    <citation type="journal article" date="2019" name="Commun. Biol.">
        <title>The bagworm genome reveals a unique fibroin gene that provides high tensile strength.</title>
        <authorList>
            <person name="Kono N."/>
            <person name="Nakamura H."/>
            <person name="Ohtoshi R."/>
            <person name="Tomita M."/>
            <person name="Numata K."/>
            <person name="Arakawa K."/>
        </authorList>
    </citation>
    <scope>NUCLEOTIDE SEQUENCE [LARGE SCALE GENOMIC DNA]</scope>
</reference>
<dbReference type="Pfam" id="PF13426">
    <property type="entry name" value="PAS_9"/>
    <property type="match status" value="1"/>
</dbReference>
<accession>A0A4C1U8A8</accession>
<dbReference type="PANTHER" id="PTHR10217">
    <property type="entry name" value="VOLTAGE AND LIGAND GATED POTASSIUM CHANNEL"/>
    <property type="match status" value="1"/>
</dbReference>